<evidence type="ECO:0000256" key="3">
    <source>
        <dbReference type="ARBA" id="ARBA00022801"/>
    </source>
</evidence>
<feature type="non-terminal residue" evidence="5">
    <location>
        <position position="1"/>
    </location>
</feature>
<feature type="non-terminal residue" evidence="5">
    <location>
        <position position="156"/>
    </location>
</feature>
<evidence type="ECO:0000256" key="1">
    <source>
        <dbReference type="ARBA" id="ARBA00022670"/>
    </source>
</evidence>
<sequence length="156" mass="16631">AGSDGVDVATAVDITLTDQAVRLVDSTLKGPLGHGLCALLLGRSSTTRQGIFVLPEVIDVDYTGIIKIIMYTLTPPVSIPAGSKIAQLVPFQASVPRTTQKERGDVGFGSTGLPQILFAMDIRKGKPEELVELRNHHGETLRLQMIIDTGADVTII</sequence>
<dbReference type="EMBL" id="KL217682">
    <property type="protein sequence ID" value="KFO97872.1"/>
    <property type="molecule type" value="Genomic_DNA"/>
</dbReference>
<name>A0A091HRZ4_CALAN</name>
<keyword evidence="2" id="KW-0064">Aspartyl protease</keyword>
<evidence type="ECO:0000313" key="6">
    <source>
        <dbReference type="Proteomes" id="UP000054308"/>
    </source>
</evidence>
<reference evidence="5 6" key="1">
    <citation type="submission" date="2014-04" db="EMBL/GenBank/DDBJ databases">
        <title>Genome evolution of avian class.</title>
        <authorList>
            <person name="Zhang G."/>
            <person name="Li C."/>
        </authorList>
    </citation>
    <scope>NUCLEOTIDE SEQUENCE [LARGE SCALE GENOMIC DNA]</scope>
    <source>
        <strain evidence="5">BGI_N300</strain>
    </source>
</reference>
<protein>
    <recommendedName>
        <fullName evidence="4">Peptidase A2 domain-containing protein</fullName>
    </recommendedName>
</protein>
<dbReference type="InterPro" id="IPR001969">
    <property type="entry name" value="Aspartic_peptidase_AS"/>
</dbReference>
<dbReference type="InterPro" id="IPR051592">
    <property type="entry name" value="HERV-K_Pro_peptidase_A2"/>
</dbReference>
<dbReference type="InterPro" id="IPR036157">
    <property type="entry name" value="dUTPase-like_sf"/>
</dbReference>
<dbReference type="PROSITE" id="PS00141">
    <property type="entry name" value="ASP_PROTEASE"/>
    <property type="match status" value="1"/>
</dbReference>
<feature type="domain" description="Peptidase A2" evidence="4">
    <location>
        <begin position="143"/>
        <end position="156"/>
    </location>
</feature>
<dbReference type="PANTHER" id="PTHR19422">
    <property type="entry name" value="GAG RETROVIRAL POLYPROTEIN"/>
    <property type="match status" value="1"/>
</dbReference>
<keyword evidence="3" id="KW-0378">Hydrolase</keyword>
<evidence type="ECO:0000313" key="5">
    <source>
        <dbReference type="EMBL" id="KFO97872.1"/>
    </source>
</evidence>
<dbReference type="InterPro" id="IPR001995">
    <property type="entry name" value="Peptidase_A2_cat"/>
</dbReference>
<dbReference type="GO" id="GO:0006508">
    <property type="term" value="P:proteolysis"/>
    <property type="evidence" value="ECO:0007669"/>
    <property type="project" value="UniProtKB-KW"/>
</dbReference>
<dbReference type="Proteomes" id="UP000054308">
    <property type="component" value="Unassembled WGS sequence"/>
</dbReference>
<dbReference type="SUPFAM" id="SSF51283">
    <property type="entry name" value="dUTPase-like"/>
    <property type="match status" value="1"/>
</dbReference>
<dbReference type="Gene3D" id="2.70.40.10">
    <property type="match status" value="1"/>
</dbReference>
<dbReference type="STRING" id="9244.A0A091HRZ4"/>
<dbReference type="PANTHER" id="PTHR19422:SF123">
    <property type="entry name" value="RT1 CLASS I, LOCUS CE15"/>
    <property type="match status" value="1"/>
</dbReference>
<keyword evidence="1" id="KW-0645">Protease</keyword>
<proteinExistence type="predicted"/>
<dbReference type="CDD" id="cd07557">
    <property type="entry name" value="trimeric_dUTPase"/>
    <property type="match status" value="1"/>
</dbReference>
<dbReference type="AlphaFoldDB" id="A0A091HRZ4"/>
<accession>A0A091HRZ4</accession>
<evidence type="ECO:0000259" key="4">
    <source>
        <dbReference type="PROSITE" id="PS50175"/>
    </source>
</evidence>
<keyword evidence="6" id="KW-1185">Reference proteome</keyword>
<gene>
    <name evidence="5" type="ORF">N300_13517</name>
</gene>
<evidence type="ECO:0000256" key="2">
    <source>
        <dbReference type="ARBA" id="ARBA00022750"/>
    </source>
</evidence>
<organism evidence="5 6">
    <name type="scientific">Calypte anna</name>
    <name type="common">Anna's hummingbird</name>
    <name type="synonym">Archilochus anna</name>
    <dbReference type="NCBI Taxonomy" id="9244"/>
    <lineage>
        <taxon>Eukaryota</taxon>
        <taxon>Metazoa</taxon>
        <taxon>Chordata</taxon>
        <taxon>Craniata</taxon>
        <taxon>Vertebrata</taxon>
        <taxon>Euteleostomi</taxon>
        <taxon>Archelosauria</taxon>
        <taxon>Archosauria</taxon>
        <taxon>Dinosauria</taxon>
        <taxon>Saurischia</taxon>
        <taxon>Theropoda</taxon>
        <taxon>Coelurosauria</taxon>
        <taxon>Aves</taxon>
        <taxon>Neognathae</taxon>
        <taxon>Neoaves</taxon>
        <taxon>Strisores</taxon>
        <taxon>Apodiformes</taxon>
        <taxon>Trochilidae</taxon>
        <taxon>Calypte</taxon>
    </lineage>
</organism>
<dbReference type="InterPro" id="IPR033704">
    <property type="entry name" value="dUTPase_trimeric"/>
</dbReference>
<dbReference type="Pfam" id="PF00692">
    <property type="entry name" value="dUTPase"/>
    <property type="match status" value="1"/>
</dbReference>
<dbReference type="InterPro" id="IPR029054">
    <property type="entry name" value="dUTPase-like"/>
</dbReference>
<dbReference type="PROSITE" id="PS50175">
    <property type="entry name" value="ASP_PROT_RETROV"/>
    <property type="match status" value="1"/>
</dbReference>
<dbReference type="GO" id="GO:0004190">
    <property type="term" value="F:aspartic-type endopeptidase activity"/>
    <property type="evidence" value="ECO:0007669"/>
    <property type="project" value="UniProtKB-KW"/>
</dbReference>